<dbReference type="OrthoDB" id="9802649at2"/>
<evidence type="ECO:0000259" key="1">
    <source>
        <dbReference type="Pfam" id="PF00535"/>
    </source>
</evidence>
<evidence type="ECO:0000313" key="2">
    <source>
        <dbReference type="EMBL" id="PQJ69079.1"/>
    </source>
</evidence>
<dbReference type="InterPro" id="IPR001173">
    <property type="entry name" value="Glyco_trans_2-like"/>
</dbReference>
<protein>
    <recommendedName>
        <fullName evidence="1">Glycosyltransferase 2-like domain-containing protein</fullName>
    </recommendedName>
</protein>
<dbReference type="InterPro" id="IPR029044">
    <property type="entry name" value="Nucleotide-diphossugar_trans"/>
</dbReference>
<organism evidence="2 3">
    <name type="scientific">Polaribacter butkevichii</name>
    <dbReference type="NCBI Taxonomy" id="218490"/>
    <lineage>
        <taxon>Bacteria</taxon>
        <taxon>Pseudomonadati</taxon>
        <taxon>Bacteroidota</taxon>
        <taxon>Flavobacteriia</taxon>
        <taxon>Flavobacteriales</taxon>
        <taxon>Flavobacteriaceae</taxon>
    </lineage>
</organism>
<accession>A0A2P6C815</accession>
<feature type="domain" description="Glycosyltransferase 2-like" evidence="1">
    <location>
        <begin position="9"/>
        <end position="144"/>
    </location>
</feature>
<keyword evidence="3" id="KW-1185">Reference proteome</keyword>
<reference evidence="2 3" key="1">
    <citation type="submission" date="2016-12" db="EMBL/GenBank/DDBJ databases">
        <title>Trade-off between light-utilization and light-protection in marine flavobacteria.</title>
        <authorList>
            <person name="Kumagai Y."/>
            <person name="Yoshizawa S."/>
            <person name="Kogure K."/>
            <person name="Iwasaki W."/>
        </authorList>
    </citation>
    <scope>NUCLEOTIDE SEQUENCE [LARGE SCALE GENOMIC DNA]</scope>
    <source>
        <strain evidence="2 3">KCTC 12100</strain>
    </source>
</reference>
<dbReference type="CDD" id="cd00761">
    <property type="entry name" value="Glyco_tranf_GTA_type"/>
    <property type="match status" value="1"/>
</dbReference>
<dbReference type="EMBL" id="MSCK01000002">
    <property type="protein sequence ID" value="PQJ69079.1"/>
    <property type="molecule type" value="Genomic_DNA"/>
</dbReference>
<evidence type="ECO:0000313" key="3">
    <source>
        <dbReference type="Proteomes" id="UP000247345"/>
    </source>
</evidence>
<dbReference type="RefSeq" id="WP_105050011.1">
    <property type="nucleotide sequence ID" value="NZ_CP150661.1"/>
</dbReference>
<dbReference type="SUPFAM" id="SSF53448">
    <property type="entry name" value="Nucleotide-diphospho-sugar transferases"/>
    <property type="match status" value="1"/>
</dbReference>
<dbReference type="Gene3D" id="3.90.550.10">
    <property type="entry name" value="Spore Coat Polysaccharide Biosynthesis Protein SpsA, Chain A"/>
    <property type="match status" value="1"/>
</dbReference>
<dbReference type="Proteomes" id="UP000247345">
    <property type="component" value="Unassembled WGS sequence"/>
</dbReference>
<gene>
    <name evidence="2" type="ORF">BTO14_13675</name>
</gene>
<dbReference type="AlphaFoldDB" id="A0A2P6C815"/>
<dbReference type="Pfam" id="PF00535">
    <property type="entry name" value="Glycos_transf_2"/>
    <property type="match status" value="1"/>
</dbReference>
<sequence>MKVSLEGFSVAIPAYSRVKEFEELLVSIYDMSFLPNEIVICEDGSKERKELSAIGSQWKSKFQEKNCNLIFIENEINLGYDANVRKLIEVSSFKWVVLIGNDDLFLKDGLSILKEFTDRNENISMVSRPFIRFSDDINKPLGFSTIDSKENIYSNSNKSSSKMIFRSCGFVGGLVINRNWALPLATKKYDGSLYYQIYLACNAFCTNGIGYLKSPTVGGRTGNPPLFGSAESESEIHIPGAYSAKGRAKMWKSVLEISQDIGTKYKVDIYKDLKKELMVKQSFHVFEMNVGVGVRELKELKSELKKIELFNHIVPKFLFTINYFFGRNALIFYRLIRKIAQ</sequence>
<name>A0A2P6C815_9FLAO</name>
<proteinExistence type="predicted"/>
<comment type="caution">
    <text evidence="2">The sequence shown here is derived from an EMBL/GenBank/DDBJ whole genome shotgun (WGS) entry which is preliminary data.</text>
</comment>